<evidence type="ECO:0008006" key="3">
    <source>
        <dbReference type="Google" id="ProtNLM"/>
    </source>
</evidence>
<proteinExistence type="predicted"/>
<name>A0ABN6LGY7_9BACT</name>
<protein>
    <recommendedName>
        <fullName evidence="3">Lipoprotein</fullName>
    </recommendedName>
</protein>
<organism evidence="1 2">
    <name type="scientific">Persicobacter psychrovividus</name>
    <dbReference type="NCBI Taxonomy" id="387638"/>
    <lineage>
        <taxon>Bacteria</taxon>
        <taxon>Pseudomonadati</taxon>
        <taxon>Bacteroidota</taxon>
        <taxon>Cytophagia</taxon>
        <taxon>Cytophagales</taxon>
        <taxon>Persicobacteraceae</taxon>
        <taxon>Persicobacter</taxon>
    </lineage>
</organism>
<dbReference type="EMBL" id="AP025301">
    <property type="protein sequence ID" value="BDD02415.1"/>
    <property type="molecule type" value="Genomic_DNA"/>
</dbReference>
<keyword evidence="2" id="KW-1185">Reference proteome</keyword>
<accession>A0ABN6LGY7</accession>
<dbReference type="Proteomes" id="UP001354989">
    <property type="component" value="Plasmid pPP9"/>
</dbReference>
<evidence type="ECO:0000313" key="2">
    <source>
        <dbReference type="Proteomes" id="UP001354989"/>
    </source>
</evidence>
<gene>
    <name evidence="1" type="ORF">PEPS_46950</name>
</gene>
<keyword evidence="1" id="KW-0614">Plasmid</keyword>
<sequence>MIIRLIAFFIVFLLCSCSNNMKILRQMETAYQTEYYSISGYDYIHNNRKMVLQDLSKYDLNDVDSLILLEYQDVQDWSLYECSVFTDSLIAFYSNSSTSGLNKLGLNGKNSFKYIFNKIKENKIEDILMESKNPSSIFSGGYYHLSIIRKKGNSVNVSGFVFDYFIPKPRLRVTDSLKNLIRQHYKDK</sequence>
<evidence type="ECO:0000313" key="1">
    <source>
        <dbReference type="EMBL" id="BDD02415.1"/>
    </source>
</evidence>
<reference evidence="1 2" key="1">
    <citation type="submission" date="2021-12" db="EMBL/GenBank/DDBJ databases">
        <title>Genome sequencing of bacteria with rrn-lacking chromosome and rrn-plasmid.</title>
        <authorList>
            <person name="Anda M."/>
            <person name="Iwasaki W."/>
        </authorList>
    </citation>
    <scope>NUCLEOTIDE SEQUENCE [LARGE SCALE GENOMIC DNA]</scope>
    <source>
        <strain evidence="1 2">NBRC 101262</strain>
        <plasmid evidence="1 2">pPP9</plasmid>
    </source>
</reference>
<geneLocation type="plasmid" evidence="1 2">
    <name>pPP9</name>
</geneLocation>